<dbReference type="EMBL" id="MGJO01000031">
    <property type="protein sequence ID" value="OGN09128.1"/>
    <property type="molecule type" value="Genomic_DNA"/>
</dbReference>
<evidence type="ECO:0000313" key="2">
    <source>
        <dbReference type="EMBL" id="OGN09128.1"/>
    </source>
</evidence>
<protein>
    <submittedName>
        <fullName evidence="2">Uncharacterized protein</fullName>
    </submittedName>
</protein>
<evidence type="ECO:0000256" key="1">
    <source>
        <dbReference type="SAM" id="Coils"/>
    </source>
</evidence>
<reference evidence="2 3" key="1">
    <citation type="journal article" date="2016" name="Nat. Commun.">
        <title>Thousands of microbial genomes shed light on interconnected biogeochemical processes in an aquifer system.</title>
        <authorList>
            <person name="Anantharaman K."/>
            <person name="Brown C.T."/>
            <person name="Hug L.A."/>
            <person name="Sharon I."/>
            <person name="Castelle C.J."/>
            <person name="Probst A.J."/>
            <person name="Thomas B.C."/>
            <person name="Singh A."/>
            <person name="Wilkins M.J."/>
            <person name="Karaoz U."/>
            <person name="Brodie E.L."/>
            <person name="Williams K.H."/>
            <person name="Hubbard S.S."/>
            <person name="Banfield J.F."/>
        </authorList>
    </citation>
    <scope>NUCLEOTIDE SEQUENCE [LARGE SCALE GENOMIC DNA]</scope>
</reference>
<dbReference type="Proteomes" id="UP000178908">
    <property type="component" value="Unassembled WGS sequence"/>
</dbReference>
<sequence length="273" mass="30049">MKASGAVSRSLSLFKGRGISFRNKESGKLGLPQITSGNTVKAIGYKEFLIKINSLRDALDEQLNNIDRSTGQYLWLSLYVLALSAQERMVDSMNDDLIASDIPWDSVVDTPSISSTIGDAVSYAERLKDPKDHFLKSLLLSFSGWALFSTEKKECACGKSNLKEISVDILVNTSLTAVTNSSSSGLALSFVVGVKSDDQEHLEGHYSFKKKSIRDDGLIIIHDSRGGVEACATGRFRPYREMCSDSLNQAEQFRANKMAEILDRLINSFSKEA</sequence>
<organism evidence="2 3">
    <name type="scientific">Candidatus Yanofskybacteria bacterium RIFCSPHIGHO2_02_FULL_39_10</name>
    <dbReference type="NCBI Taxonomy" id="1802674"/>
    <lineage>
        <taxon>Bacteria</taxon>
        <taxon>Candidatus Yanofskyibacteriota</taxon>
    </lineage>
</organism>
<gene>
    <name evidence="2" type="ORF">A3C61_00995</name>
</gene>
<evidence type="ECO:0000313" key="3">
    <source>
        <dbReference type="Proteomes" id="UP000178908"/>
    </source>
</evidence>
<accession>A0A1F8F949</accession>
<name>A0A1F8F949_9BACT</name>
<dbReference type="AlphaFoldDB" id="A0A1F8F949"/>
<proteinExistence type="predicted"/>
<comment type="caution">
    <text evidence="2">The sequence shown here is derived from an EMBL/GenBank/DDBJ whole genome shotgun (WGS) entry which is preliminary data.</text>
</comment>
<keyword evidence="1" id="KW-0175">Coiled coil</keyword>
<feature type="coiled-coil region" evidence="1">
    <location>
        <begin position="45"/>
        <end position="72"/>
    </location>
</feature>